<keyword evidence="3 5" id="KW-1133">Transmembrane helix</keyword>
<comment type="subcellular location">
    <subcellularLocation>
        <location evidence="1">Membrane</location>
        <topology evidence="1">Multi-pass membrane protein</topology>
    </subcellularLocation>
</comment>
<evidence type="ECO:0008006" key="8">
    <source>
        <dbReference type="Google" id="ProtNLM"/>
    </source>
</evidence>
<accession>A0A2T7NJA1</accession>
<keyword evidence="7" id="KW-1185">Reference proteome</keyword>
<dbReference type="GO" id="GO:0015179">
    <property type="term" value="F:L-amino acid transmembrane transporter activity"/>
    <property type="evidence" value="ECO:0007669"/>
    <property type="project" value="TreeGrafter"/>
</dbReference>
<feature type="transmembrane region" description="Helical" evidence="5">
    <location>
        <begin position="262"/>
        <end position="287"/>
    </location>
</feature>
<dbReference type="EMBL" id="PZQS01000012">
    <property type="protein sequence ID" value="PVD21252.1"/>
    <property type="molecule type" value="Genomic_DNA"/>
</dbReference>
<dbReference type="PANTHER" id="PTHR11785:SF512">
    <property type="entry name" value="SOBREMESA, ISOFORM B"/>
    <property type="match status" value="1"/>
</dbReference>
<dbReference type="AlphaFoldDB" id="A0A2T7NJA1"/>
<feature type="transmembrane region" description="Helical" evidence="5">
    <location>
        <begin position="114"/>
        <end position="131"/>
    </location>
</feature>
<name>A0A2T7NJA1_POMCA</name>
<evidence type="ECO:0000256" key="4">
    <source>
        <dbReference type="ARBA" id="ARBA00023136"/>
    </source>
</evidence>
<dbReference type="GO" id="GO:0016020">
    <property type="term" value="C:membrane"/>
    <property type="evidence" value="ECO:0007669"/>
    <property type="project" value="UniProtKB-SubCell"/>
</dbReference>
<feature type="transmembrane region" description="Helical" evidence="5">
    <location>
        <begin position="186"/>
        <end position="205"/>
    </location>
</feature>
<sequence>MDSLDLPKGGQGPPAPDNKDSKLTLKQNFGFIRGTSLVIGSVIGALTYAELNSVVSKSGLTYAYLHDCYGRLPAFLFLWTSATVIVPSMIAISGLAFADYLLTLAPVCGPRPELIVKLCAVAMIVTLMVINCKSNDVAAPVQVICTILKILALLVIVFGGIIRMAQGWTAELRQGFDNSTKESVNIALAFYSINYSYAGWSNVFTIFEEVKNPKRNLLACSGVGILVVTVLYIMANISFLTVLSRKEMMTSSAVAVDWADVVLGSASITMLLAIAVSTFGAAASSLFTGSRIIFAAGRDNVMPEWLSFLHVNNLSPVPAILFTGILAIIFVIPGGIGNIINFLMFPMNILDFLSTTVLFVFRKTKPNAPRIIKNEDDAFKISDIFA</sequence>
<feature type="transmembrane region" description="Helical" evidence="5">
    <location>
        <begin position="143"/>
        <end position="166"/>
    </location>
</feature>
<dbReference type="Gene3D" id="1.20.1740.10">
    <property type="entry name" value="Amino acid/polyamine transporter I"/>
    <property type="match status" value="1"/>
</dbReference>
<evidence type="ECO:0000313" key="7">
    <source>
        <dbReference type="Proteomes" id="UP000245119"/>
    </source>
</evidence>
<evidence type="ECO:0000256" key="3">
    <source>
        <dbReference type="ARBA" id="ARBA00022989"/>
    </source>
</evidence>
<dbReference type="Proteomes" id="UP000245119">
    <property type="component" value="Linkage Group LG12"/>
</dbReference>
<feature type="transmembrane region" description="Helical" evidence="5">
    <location>
        <begin position="308"/>
        <end position="333"/>
    </location>
</feature>
<reference evidence="6 7" key="1">
    <citation type="submission" date="2018-04" db="EMBL/GenBank/DDBJ databases">
        <title>The genome of golden apple snail Pomacea canaliculata provides insight into stress tolerance and invasive adaptation.</title>
        <authorList>
            <person name="Liu C."/>
            <person name="Liu B."/>
            <person name="Ren Y."/>
            <person name="Zhang Y."/>
            <person name="Wang H."/>
            <person name="Li S."/>
            <person name="Jiang F."/>
            <person name="Yin L."/>
            <person name="Zhang G."/>
            <person name="Qian W."/>
            <person name="Fan W."/>
        </authorList>
    </citation>
    <scope>NUCLEOTIDE SEQUENCE [LARGE SCALE GENOMIC DNA]</scope>
    <source>
        <strain evidence="6">SZHN2017</strain>
        <tissue evidence="6">Muscle</tissue>
    </source>
</reference>
<feature type="transmembrane region" description="Helical" evidence="5">
    <location>
        <begin position="217"/>
        <end position="242"/>
    </location>
</feature>
<evidence type="ECO:0000256" key="2">
    <source>
        <dbReference type="ARBA" id="ARBA00022692"/>
    </source>
</evidence>
<feature type="transmembrane region" description="Helical" evidence="5">
    <location>
        <begin position="72"/>
        <end position="102"/>
    </location>
</feature>
<protein>
    <recommendedName>
        <fullName evidence="8">Amino acid permease/ SLC12A domain-containing protein</fullName>
    </recommendedName>
</protein>
<dbReference type="InterPro" id="IPR002293">
    <property type="entry name" value="AA/rel_permease1"/>
</dbReference>
<keyword evidence="4 5" id="KW-0472">Membrane</keyword>
<gene>
    <name evidence="6" type="ORF">C0Q70_19423</name>
</gene>
<feature type="transmembrane region" description="Helical" evidence="5">
    <location>
        <begin position="31"/>
        <end position="51"/>
    </location>
</feature>
<evidence type="ECO:0000256" key="5">
    <source>
        <dbReference type="SAM" id="Phobius"/>
    </source>
</evidence>
<dbReference type="PANTHER" id="PTHR11785">
    <property type="entry name" value="AMINO ACID TRANSPORTER"/>
    <property type="match status" value="1"/>
</dbReference>
<dbReference type="InterPro" id="IPR050598">
    <property type="entry name" value="AminoAcid_Transporter"/>
</dbReference>
<organism evidence="6 7">
    <name type="scientific">Pomacea canaliculata</name>
    <name type="common">Golden apple snail</name>
    <dbReference type="NCBI Taxonomy" id="400727"/>
    <lineage>
        <taxon>Eukaryota</taxon>
        <taxon>Metazoa</taxon>
        <taxon>Spiralia</taxon>
        <taxon>Lophotrochozoa</taxon>
        <taxon>Mollusca</taxon>
        <taxon>Gastropoda</taxon>
        <taxon>Caenogastropoda</taxon>
        <taxon>Architaenioglossa</taxon>
        <taxon>Ampullarioidea</taxon>
        <taxon>Ampullariidae</taxon>
        <taxon>Pomacea</taxon>
    </lineage>
</organism>
<dbReference type="STRING" id="400727.A0A2T7NJA1"/>
<dbReference type="PIRSF" id="PIRSF006060">
    <property type="entry name" value="AA_transporter"/>
    <property type="match status" value="1"/>
</dbReference>
<evidence type="ECO:0000256" key="1">
    <source>
        <dbReference type="ARBA" id="ARBA00004141"/>
    </source>
</evidence>
<keyword evidence="2 5" id="KW-0812">Transmembrane</keyword>
<evidence type="ECO:0000313" key="6">
    <source>
        <dbReference type="EMBL" id="PVD21252.1"/>
    </source>
</evidence>
<dbReference type="Pfam" id="PF13520">
    <property type="entry name" value="AA_permease_2"/>
    <property type="match status" value="1"/>
</dbReference>
<proteinExistence type="predicted"/>
<dbReference type="OrthoDB" id="5982228at2759"/>
<feature type="transmembrane region" description="Helical" evidence="5">
    <location>
        <begin position="339"/>
        <end position="361"/>
    </location>
</feature>
<comment type="caution">
    <text evidence="6">The sequence shown here is derived from an EMBL/GenBank/DDBJ whole genome shotgun (WGS) entry which is preliminary data.</text>
</comment>